<dbReference type="InterPro" id="IPR002433">
    <property type="entry name" value="Orn_de-COase"/>
</dbReference>
<dbReference type="InterPro" id="IPR022653">
    <property type="entry name" value="De-COase2_pyr-phos_BS"/>
</dbReference>
<dbReference type="EMBL" id="PKUS01000011">
    <property type="protein sequence ID" value="PLW68764.1"/>
    <property type="molecule type" value="Genomic_DNA"/>
</dbReference>
<protein>
    <recommendedName>
        <fullName evidence="6">ornithine decarboxylase</fullName>
        <ecNumber evidence="6">4.1.1.17</ecNumber>
    </recommendedName>
</protein>
<dbReference type="PROSITE" id="PS00878">
    <property type="entry name" value="ODR_DC_2_1"/>
    <property type="match status" value="1"/>
</dbReference>
<evidence type="ECO:0000256" key="6">
    <source>
        <dbReference type="ARBA" id="ARBA00034138"/>
    </source>
</evidence>
<dbReference type="Proteomes" id="UP000235005">
    <property type="component" value="Unassembled WGS sequence"/>
</dbReference>
<evidence type="ECO:0000256" key="2">
    <source>
        <dbReference type="ARBA" id="ARBA00008872"/>
    </source>
</evidence>
<feature type="modified residue" description="N6-(pyridoxal phosphate)lysine" evidence="8">
    <location>
        <position position="62"/>
    </location>
</feature>
<dbReference type="Gene3D" id="3.20.20.10">
    <property type="entry name" value="Alanine racemase"/>
    <property type="match status" value="1"/>
</dbReference>
<accession>A0A2N5X2P7</accession>
<dbReference type="PANTHER" id="PTHR11482:SF6">
    <property type="entry name" value="ORNITHINE DECARBOXYLASE 1-RELATED"/>
    <property type="match status" value="1"/>
</dbReference>
<dbReference type="GO" id="GO:0033387">
    <property type="term" value="P:putrescine biosynthetic process from arginine, via ornithine"/>
    <property type="evidence" value="ECO:0007669"/>
    <property type="project" value="TreeGrafter"/>
</dbReference>
<dbReference type="InterPro" id="IPR029066">
    <property type="entry name" value="PLP-binding_barrel"/>
</dbReference>
<evidence type="ECO:0000313" key="11">
    <source>
        <dbReference type="Proteomes" id="UP000235005"/>
    </source>
</evidence>
<dbReference type="AlphaFoldDB" id="A0A2N5X2P7"/>
<proteinExistence type="inferred from homology"/>
<evidence type="ECO:0000256" key="4">
    <source>
        <dbReference type="ARBA" id="ARBA00023239"/>
    </source>
</evidence>
<sequence>MTGSNASVFNRPPTKGGYADCAEITGRVQPLDPLYLFCADTLRRRARCFTHGFPGQVSYAVKANPEARVLETLSSFGMQSFDVASLDEVRRVVEHCPGSTLHFNNPIKAQESITEAYLRYGVRSFAIDEVAELEKVHRCTGGDTQITYTVRFKLDHAGAAYDFGSKFGANEDAAVALLKNIRARGARAALTFHPGSQCTDPQMYVRYIKAAAGIIRRAAVPLQFLNVGGGFPEHYPGTALPSLEEYFDAIKAAARQHLDRHIPLICEPGRAMVAPAVSLLTRIIHVRDCGNSLFLNDGVYGGMQEQSLIDLSLPVRAWQEGRLLQAPLAGYHIFGPTCDPVDRLSRETRLPAGLRPGDYLEFGLLGAYGSVTATRFNGFHSGTYVNVSRSTEF</sequence>
<feature type="active site" description="Proton donor" evidence="8">
    <location>
        <position position="338"/>
    </location>
</feature>
<dbReference type="PANTHER" id="PTHR11482">
    <property type="entry name" value="ARGININE/DIAMINOPIMELATE/ORNITHINE DECARBOXYLASE"/>
    <property type="match status" value="1"/>
</dbReference>
<comment type="similarity">
    <text evidence="2">Belongs to the Orn/Lys/Arg decarboxylase class-II family.</text>
</comment>
<dbReference type="OrthoDB" id="9802147at2"/>
<evidence type="ECO:0000256" key="7">
    <source>
        <dbReference type="ARBA" id="ARBA00049127"/>
    </source>
</evidence>
<evidence type="ECO:0000256" key="8">
    <source>
        <dbReference type="PIRSR" id="PIRSR600183-50"/>
    </source>
</evidence>
<evidence type="ECO:0000256" key="3">
    <source>
        <dbReference type="ARBA" id="ARBA00022898"/>
    </source>
</evidence>
<evidence type="ECO:0000256" key="5">
    <source>
        <dbReference type="ARBA" id="ARBA00034115"/>
    </source>
</evidence>
<dbReference type="GO" id="GO:0005737">
    <property type="term" value="C:cytoplasm"/>
    <property type="evidence" value="ECO:0007669"/>
    <property type="project" value="TreeGrafter"/>
</dbReference>
<dbReference type="InterPro" id="IPR000183">
    <property type="entry name" value="Orn/DAP/Arg_de-COase"/>
</dbReference>
<dbReference type="InterPro" id="IPR022644">
    <property type="entry name" value="De-COase2_N"/>
</dbReference>
<dbReference type="Gene3D" id="2.40.37.10">
    <property type="entry name" value="Lyase, Ornithine Decarboxylase, Chain A, domain 1"/>
    <property type="match status" value="1"/>
</dbReference>
<keyword evidence="4" id="KW-0456">Lyase</keyword>
<dbReference type="FunFam" id="3.20.20.10:FF:000008">
    <property type="entry name" value="Ornithine decarboxylase"/>
    <property type="match status" value="1"/>
</dbReference>
<dbReference type="PRINTS" id="PR01182">
    <property type="entry name" value="ORNDCRBXLASE"/>
</dbReference>
<dbReference type="PRINTS" id="PR01179">
    <property type="entry name" value="ODADCRBXLASE"/>
</dbReference>
<comment type="cofactor">
    <cofactor evidence="1 8">
        <name>pyridoxal 5'-phosphate</name>
        <dbReference type="ChEBI" id="CHEBI:597326"/>
    </cofactor>
</comment>
<organism evidence="10 11">
    <name type="scientific">Pseudohalioglobus lutimaris</name>
    <dbReference type="NCBI Taxonomy" id="1737061"/>
    <lineage>
        <taxon>Bacteria</taxon>
        <taxon>Pseudomonadati</taxon>
        <taxon>Pseudomonadota</taxon>
        <taxon>Gammaproteobacteria</taxon>
        <taxon>Cellvibrionales</taxon>
        <taxon>Halieaceae</taxon>
        <taxon>Pseudohalioglobus</taxon>
    </lineage>
</organism>
<dbReference type="SUPFAM" id="SSF50621">
    <property type="entry name" value="Alanine racemase C-terminal domain-like"/>
    <property type="match status" value="1"/>
</dbReference>
<evidence type="ECO:0000313" key="10">
    <source>
        <dbReference type="EMBL" id="PLW68764.1"/>
    </source>
</evidence>
<dbReference type="Pfam" id="PF02784">
    <property type="entry name" value="Orn_Arg_deC_N"/>
    <property type="match status" value="1"/>
</dbReference>
<dbReference type="GO" id="GO:0004586">
    <property type="term" value="F:ornithine decarboxylase activity"/>
    <property type="evidence" value="ECO:0007669"/>
    <property type="project" value="UniProtKB-EC"/>
</dbReference>
<gene>
    <name evidence="10" type="ORF">C0039_10850</name>
</gene>
<reference evidence="10 11" key="1">
    <citation type="submission" date="2018-01" db="EMBL/GenBank/DDBJ databases">
        <title>The draft genome sequence of Halioglobus lutimaris HF004.</title>
        <authorList>
            <person name="Du Z.-J."/>
            <person name="Shi M.-J."/>
        </authorList>
    </citation>
    <scope>NUCLEOTIDE SEQUENCE [LARGE SCALE GENOMIC DNA]</scope>
    <source>
        <strain evidence="10 11">HF004</strain>
    </source>
</reference>
<dbReference type="InterPro" id="IPR009006">
    <property type="entry name" value="Ala_racemase/Decarboxylase_C"/>
</dbReference>
<comment type="catalytic activity">
    <reaction evidence="7">
        <text>L-ornithine + H(+) = putrescine + CO2</text>
        <dbReference type="Rhea" id="RHEA:22964"/>
        <dbReference type="ChEBI" id="CHEBI:15378"/>
        <dbReference type="ChEBI" id="CHEBI:16526"/>
        <dbReference type="ChEBI" id="CHEBI:46911"/>
        <dbReference type="ChEBI" id="CHEBI:326268"/>
        <dbReference type="EC" id="4.1.1.17"/>
    </reaction>
</comment>
<evidence type="ECO:0000256" key="1">
    <source>
        <dbReference type="ARBA" id="ARBA00001933"/>
    </source>
</evidence>
<keyword evidence="3 8" id="KW-0663">Pyridoxal phosphate</keyword>
<dbReference type="SUPFAM" id="SSF51419">
    <property type="entry name" value="PLP-binding barrel"/>
    <property type="match status" value="1"/>
</dbReference>
<evidence type="ECO:0000259" key="9">
    <source>
        <dbReference type="Pfam" id="PF02784"/>
    </source>
</evidence>
<comment type="caution">
    <text evidence="10">The sequence shown here is derived from an EMBL/GenBank/DDBJ whole genome shotgun (WGS) entry which is preliminary data.</text>
</comment>
<feature type="domain" description="Orn/DAP/Arg decarboxylase 2 N-terminal" evidence="9">
    <location>
        <begin position="41"/>
        <end position="274"/>
    </location>
</feature>
<comment type="pathway">
    <text evidence="5">Amine and polyamine biosynthesis; putrescine biosynthesis via L-ornithine pathway; putrescine from L-ornithine: step 1/1.</text>
</comment>
<dbReference type="EC" id="4.1.1.17" evidence="6"/>
<name>A0A2N5X2P7_9GAMM</name>
<dbReference type="InterPro" id="IPR022657">
    <property type="entry name" value="De-COase2_CS"/>
</dbReference>
<dbReference type="RefSeq" id="WP_101518062.1">
    <property type="nucleotide sequence ID" value="NZ_PKUS01000011.1"/>
</dbReference>
<keyword evidence="11" id="KW-1185">Reference proteome</keyword>
<dbReference type="PROSITE" id="PS00879">
    <property type="entry name" value="ODR_DC_2_2"/>
    <property type="match status" value="1"/>
</dbReference>